<reference evidence="2 3" key="1">
    <citation type="submission" date="2023-03" db="EMBL/GenBank/DDBJ databases">
        <title>Draft genome sequence of Streptomyces sp. RB6PN23 isolated from peat swamp forest in Thailand.</title>
        <authorList>
            <person name="Klaysubun C."/>
            <person name="Duangmal K."/>
        </authorList>
    </citation>
    <scope>NUCLEOTIDE SEQUENCE [LARGE SCALE GENOMIC DNA]</scope>
    <source>
        <strain evidence="2 3">RB6PN23</strain>
    </source>
</reference>
<feature type="chain" id="PRO_5045407689" description="Endonuclease/exonuclease/phosphatase domain-containing protein" evidence="1">
    <location>
        <begin position="50"/>
        <end position="443"/>
    </location>
</feature>
<dbReference type="Gene3D" id="3.60.10.10">
    <property type="entry name" value="Endonuclease/exonuclease/phosphatase"/>
    <property type="match status" value="1"/>
</dbReference>
<dbReference type="InterPro" id="IPR035992">
    <property type="entry name" value="Ricin_B-like_lectins"/>
</dbReference>
<proteinExistence type="predicted"/>
<dbReference type="SUPFAM" id="SSF56219">
    <property type="entry name" value="DNase I-like"/>
    <property type="match status" value="1"/>
</dbReference>
<gene>
    <name evidence="2" type="ORF">P3G67_12960</name>
</gene>
<keyword evidence="1" id="KW-0732">Signal</keyword>
<evidence type="ECO:0000313" key="2">
    <source>
        <dbReference type="EMBL" id="MDF3290137.1"/>
    </source>
</evidence>
<name>A0ABT5ZK10_9ACTN</name>
<dbReference type="SUPFAM" id="SSF50370">
    <property type="entry name" value="Ricin B-like lectins"/>
    <property type="match status" value="1"/>
</dbReference>
<dbReference type="RefSeq" id="WP_276093584.1">
    <property type="nucleotide sequence ID" value="NZ_JARJBC010000006.1"/>
</dbReference>
<evidence type="ECO:0000313" key="3">
    <source>
        <dbReference type="Proteomes" id="UP001216579"/>
    </source>
</evidence>
<dbReference type="InterPro" id="IPR036691">
    <property type="entry name" value="Endo/exonu/phosph_ase_sf"/>
</dbReference>
<keyword evidence="3" id="KW-1185">Reference proteome</keyword>
<dbReference type="EMBL" id="JARJBC010000006">
    <property type="protein sequence ID" value="MDF3290137.1"/>
    <property type="molecule type" value="Genomic_DNA"/>
</dbReference>
<evidence type="ECO:0000256" key="1">
    <source>
        <dbReference type="SAM" id="SignalP"/>
    </source>
</evidence>
<dbReference type="Proteomes" id="UP001216579">
    <property type="component" value="Unassembled WGS sequence"/>
</dbReference>
<dbReference type="CDD" id="cd00161">
    <property type="entry name" value="beta-trefoil_Ricin-like"/>
    <property type="match status" value="1"/>
</dbReference>
<dbReference type="Gene3D" id="2.80.10.50">
    <property type="match status" value="1"/>
</dbReference>
<evidence type="ECO:0008006" key="4">
    <source>
        <dbReference type="Google" id="ProtNLM"/>
    </source>
</evidence>
<accession>A0ABT5ZK10</accession>
<comment type="caution">
    <text evidence="2">The sequence shown here is derived from an EMBL/GenBank/DDBJ whole genome shotgun (WGS) entry which is preliminary data.</text>
</comment>
<protein>
    <recommendedName>
        <fullName evidence="4">Endonuclease/exonuclease/phosphatase domain-containing protein</fullName>
    </recommendedName>
</protein>
<organism evidence="2 3">
    <name type="scientific">Streptomyces silvisoli</name>
    <dbReference type="NCBI Taxonomy" id="3034235"/>
    <lineage>
        <taxon>Bacteria</taxon>
        <taxon>Bacillati</taxon>
        <taxon>Actinomycetota</taxon>
        <taxon>Actinomycetes</taxon>
        <taxon>Kitasatosporales</taxon>
        <taxon>Streptomycetaceae</taxon>
        <taxon>Streptomyces</taxon>
    </lineage>
</organism>
<feature type="signal peptide" evidence="1">
    <location>
        <begin position="1"/>
        <end position="49"/>
    </location>
</feature>
<sequence>MHAHRTLRRGGADVPVPGRLRRLRSLAGLLTAFLLACAGLIASSGTAQAAPDDHTMATWNMNQSPDDWRDAYNIARVHDVVALQEVPIRVPAGAVRQPDVNGVEHYLWQEGTRGPERHLYILRPGGSVRNMGMITSWEPDDVFNIPSVNRPALAVLNRADDILIASLHARTRGGSDVGALLQRIEFAAARSNVGHWAALGDYNRAPATIRQLTYQPANMHIYNPGRPTHRSGGEWDYMITNFTTDRFQATVDTGRLSDHWPVYFHALQAAAGPTPFSMEAENSHLLLRAAGNTPENGAHVYQSQDDFATHSRWILRSINRINWLGQELYRIENLSDSNLCMDVEFGQQSHVGDYLNITTCHKVDGSPEPGGYLRDTQNFTLDHPDPLFPNLTMLHDNATGLYASILGNSTRDGAGAVQDRYHTHQWPDPDANETFYLHPIPTT</sequence>